<dbReference type="PROSITE" id="PS00893">
    <property type="entry name" value="NUDIX_BOX"/>
    <property type="match status" value="1"/>
</dbReference>
<dbReference type="EMBL" id="CP020880">
    <property type="protein sequence ID" value="ART78541.1"/>
    <property type="molecule type" value="Genomic_DNA"/>
</dbReference>
<dbReference type="InterPro" id="IPR000182">
    <property type="entry name" value="GNAT_dom"/>
</dbReference>
<organism evidence="5 6">
    <name type="scientific">Sutcliffiella horikoshii</name>
    <dbReference type="NCBI Taxonomy" id="79883"/>
    <lineage>
        <taxon>Bacteria</taxon>
        <taxon>Bacillati</taxon>
        <taxon>Bacillota</taxon>
        <taxon>Bacilli</taxon>
        <taxon>Bacillales</taxon>
        <taxon>Bacillaceae</taxon>
        <taxon>Sutcliffiella</taxon>
    </lineage>
</organism>
<dbReference type="InterPro" id="IPR000086">
    <property type="entry name" value="NUDIX_hydrolase_dom"/>
</dbReference>
<evidence type="ECO:0000313" key="5">
    <source>
        <dbReference type="EMBL" id="ART78541.1"/>
    </source>
</evidence>
<comment type="similarity">
    <text evidence="2">Belongs to the Nudix hydrolase family.</text>
</comment>
<dbReference type="PANTHER" id="PTHR43415:SF3">
    <property type="entry name" value="GNAT-FAMILY ACETYLTRANSFERASE"/>
    <property type="match status" value="1"/>
</dbReference>
<keyword evidence="1 2" id="KW-0378">Hydrolase</keyword>
<feature type="domain" description="N-acetyltransferase" evidence="3">
    <location>
        <begin position="3"/>
        <end position="154"/>
    </location>
</feature>
<evidence type="ECO:0000259" key="4">
    <source>
        <dbReference type="PROSITE" id="PS51462"/>
    </source>
</evidence>
<dbReference type="InterPro" id="IPR020476">
    <property type="entry name" value="Nudix_hydrolase"/>
</dbReference>
<dbReference type="PROSITE" id="PS51462">
    <property type="entry name" value="NUDIX"/>
    <property type="match status" value="1"/>
</dbReference>
<evidence type="ECO:0000256" key="2">
    <source>
        <dbReference type="RuleBase" id="RU003476"/>
    </source>
</evidence>
<keyword evidence="6" id="KW-1185">Reference proteome</keyword>
<dbReference type="InterPro" id="IPR016181">
    <property type="entry name" value="Acyl_CoA_acyltransferase"/>
</dbReference>
<dbReference type="SUPFAM" id="SSF55811">
    <property type="entry name" value="Nudix"/>
    <property type="match status" value="1"/>
</dbReference>
<evidence type="ECO:0008006" key="7">
    <source>
        <dbReference type="Google" id="ProtNLM"/>
    </source>
</evidence>
<dbReference type="Gene3D" id="3.40.630.30">
    <property type="match status" value="1"/>
</dbReference>
<dbReference type="InterPro" id="IPR020084">
    <property type="entry name" value="NUDIX_hydrolase_CS"/>
</dbReference>
<proteinExistence type="inferred from homology"/>
<sequence length="307" mass="35007">MPIQLRALQIEDFPVVEKWSKDHAFCLANGWETGRSKDEFFSWWHNCVHNHSHNFLRLGIEFESKLIGYADLANINTISAEIGIAIGESKAWGRGFGTAALKQLMIYATEKYGTQVFDAETHKTNIRSKNMLEKLGFTEISRIGSEEYMGKDNQLIQYQYNKEEYTMVQKERVTPKHIISAATVVLNDKNEVLLIKGPRRGWEMPGGQVEEGESLKDAAIRETKEESGIDVEIVKFCGVFQNVSGSICNTLFLARAIGGTPTTSPESLEVGFYPVEQALEMVTYKNFRERIEYCLKEEMNPFYIEFN</sequence>
<evidence type="ECO:0000256" key="1">
    <source>
        <dbReference type="ARBA" id="ARBA00022801"/>
    </source>
</evidence>
<evidence type="ECO:0000259" key="3">
    <source>
        <dbReference type="PROSITE" id="PS51186"/>
    </source>
</evidence>
<dbReference type="Pfam" id="PF00293">
    <property type="entry name" value="NUDIX"/>
    <property type="match status" value="1"/>
</dbReference>
<dbReference type="SUPFAM" id="SSF55729">
    <property type="entry name" value="Acyl-CoA N-acyltransferases (Nat)"/>
    <property type="match status" value="1"/>
</dbReference>
<dbReference type="CDD" id="cd02883">
    <property type="entry name" value="NUDIX_Hydrolase"/>
    <property type="match status" value="1"/>
</dbReference>
<dbReference type="Proteomes" id="UP000195573">
    <property type="component" value="Chromosome"/>
</dbReference>
<dbReference type="Gene3D" id="3.90.79.10">
    <property type="entry name" value="Nucleoside Triphosphate Pyrophosphohydrolase"/>
    <property type="match status" value="1"/>
</dbReference>
<dbReference type="PROSITE" id="PS51186">
    <property type="entry name" value="GNAT"/>
    <property type="match status" value="1"/>
</dbReference>
<gene>
    <name evidence="5" type="ORF">B4U37_04830</name>
</gene>
<dbReference type="PANTHER" id="PTHR43415">
    <property type="entry name" value="SPERMIDINE N(1)-ACETYLTRANSFERASE"/>
    <property type="match status" value="1"/>
</dbReference>
<protein>
    <recommendedName>
        <fullName evidence="7">GNAT family N-acetyltransferase</fullName>
    </recommendedName>
</protein>
<evidence type="ECO:0000313" key="6">
    <source>
        <dbReference type="Proteomes" id="UP000195573"/>
    </source>
</evidence>
<dbReference type="InterPro" id="IPR015797">
    <property type="entry name" value="NUDIX_hydrolase-like_dom_sf"/>
</dbReference>
<feature type="domain" description="Nudix hydrolase" evidence="4">
    <location>
        <begin position="176"/>
        <end position="295"/>
    </location>
</feature>
<reference evidence="5 6" key="1">
    <citation type="submission" date="2017-04" db="EMBL/GenBank/DDBJ databases">
        <title>Complete Genome Sequence of the Bacillus horikoshii 20a strain from Cuatro Cienegas, Coahuila, Mexico.</title>
        <authorList>
            <person name="Zarza E."/>
            <person name="Alcaraz L.D."/>
            <person name="Aguilar-Salinas B."/>
            <person name="Islas A."/>
            <person name="Olmedo-Alvarez G."/>
        </authorList>
    </citation>
    <scope>NUCLEOTIDE SEQUENCE [LARGE SCALE GENOMIC DNA]</scope>
    <source>
        <strain evidence="5 6">20a</strain>
    </source>
</reference>
<dbReference type="Pfam" id="PF13302">
    <property type="entry name" value="Acetyltransf_3"/>
    <property type="match status" value="1"/>
</dbReference>
<accession>A0ABN4ZK49</accession>
<dbReference type="PRINTS" id="PR00502">
    <property type="entry name" value="NUDIXFAMILY"/>
</dbReference>
<name>A0ABN4ZK49_9BACI</name>